<evidence type="ECO:0000259" key="6">
    <source>
        <dbReference type="Pfam" id="PF00441"/>
    </source>
</evidence>
<evidence type="ECO:0000259" key="9">
    <source>
        <dbReference type="Pfam" id="PF22217"/>
    </source>
</evidence>
<dbReference type="AlphaFoldDB" id="A0A9P8CZ18"/>
<evidence type="ECO:0000256" key="2">
    <source>
        <dbReference type="ARBA" id="ARBA00009347"/>
    </source>
</evidence>
<dbReference type="PROSITE" id="PS00073">
    <property type="entry name" value="ACYL_COA_DH_2"/>
    <property type="match status" value="1"/>
</dbReference>
<comment type="caution">
    <text evidence="10">The sequence shown here is derived from an EMBL/GenBank/DDBJ whole genome shotgun (WGS) entry which is preliminary data.</text>
</comment>
<feature type="domain" description="Adaptive response protein AidB N-terminal" evidence="8">
    <location>
        <begin position="96"/>
        <end position="197"/>
    </location>
</feature>
<dbReference type="Pfam" id="PF02770">
    <property type="entry name" value="Acyl-CoA_dh_M"/>
    <property type="match status" value="1"/>
</dbReference>
<dbReference type="InterPro" id="IPR053998">
    <property type="entry name" value="ACDH-11_C"/>
</dbReference>
<dbReference type="SUPFAM" id="SSF47203">
    <property type="entry name" value="Acyl-CoA dehydrogenase C-terminal domain-like"/>
    <property type="match status" value="1"/>
</dbReference>
<proteinExistence type="inferred from homology"/>
<comment type="cofactor">
    <cofactor evidence="1 5">
        <name>FAD</name>
        <dbReference type="ChEBI" id="CHEBI:57692"/>
    </cofactor>
</comment>
<keyword evidence="3 5" id="KW-0285">Flavoprotein</keyword>
<evidence type="ECO:0008006" key="12">
    <source>
        <dbReference type="Google" id="ProtNLM"/>
    </source>
</evidence>
<reference evidence="10" key="1">
    <citation type="submission" date="2021-07" db="EMBL/GenBank/DDBJ databases">
        <title>Draft genome of Mortierella alpina, strain LL118, isolated from an aspen leaf litter sample.</title>
        <authorList>
            <person name="Yang S."/>
            <person name="Vinatzer B.A."/>
        </authorList>
    </citation>
    <scope>NUCLEOTIDE SEQUENCE</scope>
    <source>
        <strain evidence="10">LL118</strain>
    </source>
</reference>
<gene>
    <name evidence="10" type="ORF">KVV02_008559</name>
</gene>
<evidence type="ECO:0000313" key="10">
    <source>
        <dbReference type="EMBL" id="KAG9325087.1"/>
    </source>
</evidence>
<dbReference type="GO" id="GO:0003995">
    <property type="term" value="F:acyl-CoA dehydrogenase activity"/>
    <property type="evidence" value="ECO:0007669"/>
    <property type="project" value="InterPro"/>
</dbReference>
<dbReference type="Gene3D" id="1.20.140.10">
    <property type="entry name" value="Butyryl-CoA Dehydrogenase, subunit A, domain 3"/>
    <property type="match status" value="1"/>
</dbReference>
<dbReference type="Gene3D" id="6.10.250.600">
    <property type="match status" value="1"/>
</dbReference>
<dbReference type="PANTHER" id="PTHR42707">
    <property type="entry name" value="ACYL-COA DEHYDROGENASE"/>
    <property type="match status" value="1"/>
</dbReference>
<dbReference type="InterPro" id="IPR006091">
    <property type="entry name" value="Acyl-CoA_Oxase/DH_mid-dom"/>
</dbReference>
<evidence type="ECO:0000256" key="3">
    <source>
        <dbReference type="ARBA" id="ARBA00022630"/>
    </source>
</evidence>
<protein>
    <recommendedName>
        <fullName evidence="12">Acyl-CoA dehydrogenase</fullName>
    </recommendedName>
</protein>
<dbReference type="Proteomes" id="UP000717515">
    <property type="component" value="Unassembled WGS sequence"/>
</dbReference>
<feature type="domain" description="Acyl-CoA dehydrogenase 11-like C-terminal" evidence="9">
    <location>
        <begin position="496"/>
        <end position="630"/>
    </location>
</feature>
<dbReference type="InterPro" id="IPR052904">
    <property type="entry name" value="Acyl-CoA_dehydrogenase-like"/>
</dbReference>
<dbReference type="InterPro" id="IPR009075">
    <property type="entry name" value="AcylCo_DH/oxidase_C"/>
</dbReference>
<feature type="domain" description="Acyl-CoA dehydrogenase/oxidase C-terminal" evidence="6">
    <location>
        <begin position="327"/>
        <end position="488"/>
    </location>
</feature>
<evidence type="ECO:0000256" key="5">
    <source>
        <dbReference type="RuleBase" id="RU362125"/>
    </source>
</evidence>
<dbReference type="Pfam" id="PF22217">
    <property type="entry name" value="ACDH-11_C"/>
    <property type="match status" value="1"/>
</dbReference>
<dbReference type="SUPFAM" id="SSF56645">
    <property type="entry name" value="Acyl-CoA dehydrogenase NM domain-like"/>
    <property type="match status" value="1"/>
</dbReference>
<accession>A0A9P8CZ18</accession>
<dbReference type="EMBL" id="JAIFTL010000049">
    <property type="protein sequence ID" value="KAG9325087.1"/>
    <property type="molecule type" value="Genomic_DNA"/>
</dbReference>
<evidence type="ECO:0000256" key="4">
    <source>
        <dbReference type="ARBA" id="ARBA00022827"/>
    </source>
</evidence>
<keyword evidence="5" id="KW-0560">Oxidoreductase</keyword>
<dbReference type="InterPro" id="IPR041504">
    <property type="entry name" value="AidB_N"/>
</dbReference>
<dbReference type="InterPro" id="IPR036250">
    <property type="entry name" value="AcylCo_DH-like_C"/>
</dbReference>
<evidence type="ECO:0000259" key="7">
    <source>
        <dbReference type="Pfam" id="PF02770"/>
    </source>
</evidence>
<keyword evidence="4 5" id="KW-0274">FAD</keyword>
<feature type="domain" description="Acyl-CoA oxidase/dehydrogenase middle" evidence="7">
    <location>
        <begin position="207"/>
        <end position="315"/>
    </location>
</feature>
<dbReference type="InterPro" id="IPR009100">
    <property type="entry name" value="AcylCoA_DH/oxidase_NM_dom_sf"/>
</dbReference>
<sequence>MVFASADVGFKQDVPEVQNTFLEDPVMASVLERLLPARVLQEITPDLVQICDWANAVRSIASHVIFPRPGAVLLTVFSTLSHIYIVEGAALLERMEDDQPRLRQYDSWCRRVDELLVTEAWNKQKVIAAREGVVAIAYERKYGQYSRIYQMAKLMLWSTGAGLYSCPIAMTDGCARVIELIGTPEMKEQVFARLTSRDPSKFFTSGQWMTERPGGSDVGRTETQAVWDEEKKAWSISGFKWFSSATDADVTMLLARTHDPKPLAAPGAMKDGSRGLSLYLARVRDDQGKLNGVRIHRLKDKVGTKALPTAELELNGMVAQQVGDTYRGVKNISAILNITRIYCGMNCTAVMQKLLLGAKEYARRREVFGALLKDQPLHLATLANMELQYRATSQFTFYCVAMLGRIEALDNNLPEIRDRDIPLLRLLTPILKIWSAKNAFYLSQEAMESYGGQGYMEETGIGRAMRDVLVNTIWEGTSNVLSLDLLRVMAETKGEAMQLYSDTIRGIMAPLKAKTQWIQSSKSLEECLVLIAIRFTSYATAEGRKTLEASARGLSFAMADVIAGALLCQHAAWSEAKALANPTDSIASAAASVDKISAQRWCEELYRRVEHQMQSLGENDRYEQDQQMLFALADARAASSRQSTHTDAHSVGAAKL</sequence>
<dbReference type="InterPro" id="IPR006089">
    <property type="entry name" value="Acyl-CoA_DH_CS"/>
</dbReference>
<comment type="similarity">
    <text evidence="2 5">Belongs to the acyl-CoA dehydrogenase family.</text>
</comment>
<organism evidence="10 11">
    <name type="scientific">Mortierella alpina</name>
    <name type="common">Oleaginous fungus</name>
    <name type="synonym">Mortierella renispora</name>
    <dbReference type="NCBI Taxonomy" id="64518"/>
    <lineage>
        <taxon>Eukaryota</taxon>
        <taxon>Fungi</taxon>
        <taxon>Fungi incertae sedis</taxon>
        <taxon>Mucoromycota</taxon>
        <taxon>Mortierellomycotina</taxon>
        <taxon>Mortierellomycetes</taxon>
        <taxon>Mortierellales</taxon>
        <taxon>Mortierellaceae</taxon>
        <taxon>Mortierella</taxon>
    </lineage>
</organism>
<evidence type="ECO:0000313" key="11">
    <source>
        <dbReference type="Proteomes" id="UP000717515"/>
    </source>
</evidence>
<name>A0A9P8CZ18_MORAP</name>
<evidence type="ECO:0000256" key="1">
    <source>
        <dbReference type="ARBA" id="ARBA00001974"/>
    </source>
</evidence>
<dbReference type="Pfam" id="PF00441">
    <property type="entry name" value="Acyl-CoA_dh_1"/>
    <property type="match status" value="1"/>
</dbReference>
<evidence type="ECO:0000259" key="8">
    <source>
        <dbReference type="Pfam" id="PF18158"/>
    </source>
</evidence>
<dbReference type="PANTHER" id="PTHR42707:SF2">
    <property type="entry name" value="ACD11 DEHYDROGENASE"/>
    <property type="match status" value="1"/>
</dbReference>
<dbReference type="Gene3D" id="2.40.110.20">
    <property type="match status" value="1"/>
</dbReference>
<dbReference type="Pfam" id="PF18158">
    <property type="entry name" value="AidB_N"/>
    <property type="match status" value="1"/>
</dbReference>